<dbReference type="GO" id="GO:0005737">
    <property type="term" value="C:cytoplasm"/>
    <property type="evidence" value="ECO:0007669"/>
    <property type="project" value="TreeGrafter"/>
</dbReference>
<dbReference type="InterPro" id="IPR014756">
    <property type="entry name" value="Ig_E-set"/>
</dbReference>
<dbReference type="Gene3D" id="2.60.40.640">
    <property type="match status" value="2"/>
</dbReference>
<dbReference type="Pfam" id="PF00339">
    <property type="entry name" value="Arrestin_N"/>
    <property type="match status" value="1"/>
</dbReference>
<keyword evidence="2" id="KW-0716">Sensory transduction</keyword>
<evidence type="ECO:0000256" key="1">
    <source>
        <dbReference type="ARBA" id="ARBA00005298"/>
    </source>
</evidence>
<dbReference type="SMR" id="B4GMW0"/>
<dbReference type="eggNOG" id="KOG3780">
    <property type="taxonomic scope" value="Eukaryota"/>
</dbReference>
<dbReference type="InterPro" id="IPR014752">
    <property type="entry name" value="Arrestin-like_C"/>
</dbReference>
<evidence type="ECO:0000256" key="2">
    <source>
        <dbReference type="ARBA" id="ARBA00022606"/>
    </source>
</evidence>
<dbReference type="SMART" id="SM01017">
    <property type="entry name" value="Arrestin_C"/>
    <property type="match status" value="1"/>
</dbReference>
<dbReference type="AlphaFoldDB" id="B4GMW0"/>
<evidence type="ECO:0000259" key="4">
    <source>
        <dbReference type="SMART" id="SM01017"/>
    </source>
</evidence>
<protein>
    <submittedName>
        <fullName evidence="5">GL12154</fullName>
    </submittedName>
</protein>
<feature type="domain" description="Arrestin C-terminal-like" evidence="4">
    <location>
        <begin position="175"/>
        <end position="306"/>
    </location>
</feature>
<name>B4GMW0_DROPE</name>
<evidence type="ECO:0000313" key="6">
    <source>
        <dbReference type="Proteomes" id="UP000008744"/>
    </source>
</evidence>
<dbReference type="EMBL" id="CH479185">
    <property type="protein sequence ID" value="EDW38184.1"/>
    <property type="molecule type" value="Genomic_DNA"/>
</dbReference>
<dbReference type="OrthoDB" id="2333384at2759"/>
<dbReference type="InterPro" id="IPR011022">
    <property type="entry name" value="Arrestin_C-like"/>
</dbReference>
<evidence type="ECO:0000313" key="5">
    <source>
        <dbReference type="EMBL" id="EDW38184.1"/>
    </source>
</evidence>
<dbReference type="PhylomeDB" id="B4GMW0"/>
<dbReference type="STRING" id="7234.B4GMW0"/>
<sequence length="435" mass="48435">MGIICQILFHNNTHGVYYAGQTIFGQVTLSTDTLKQVKAIFLKVRGFAETHWTESRTDSNNKSSSESYNGFEKYMSSKVYLFGSSTSAESPFEPGTRTYQFACKIPDHCPSSFEGNIGRISYRIGINIVKSWNYDSLFSRTFTVLQTKDLFGYNSVDHVPVQAKSEKTFGFWPFKSDPLSLELMLPQSIFVPGQTVPLCVLVGNESNIKVHELKVSLAMIVTYYSDLSSGQNMERFSVVKMKADGVLRNTRKQFEFQLQVPSTPPTCFHLCRIIKISYQIEVVAKVKGMHVNATLNVPVTICGAPLSAQIRQTLQQEKVDEDKPLVPDPAALTLIPSDGQQFVEGAAGPTAPDSPWEDDPSIPPPSYSEAMHVQKDAEKSKLMPADTDPSGGLPYKPLYPVFDLTTPAKEKQEAQAGYVEEKKEDPSGYFEEDKK</sequence>
<dbReference type="Proteomes" id="UP000008744">
    <property type="component" value="Unassembled WGS sequence"/>
</dbReference>
<dbReference type="Pfam" id="PF02752">
    <property type="entry name" value="Arrestin_C"/>
    <property type="match status" value="1"/>
</dbReference>
<dbReference type="GO" id="GO:0015031">
    <property type="term" value="P:protein transport"/>
    <property type="evidence" value="ECO:0007669"/>
    <property type="project" value="TreeGrafter"/>
</dbReference>
<reference evidence="5 6" key="1">
    <citation type="journal article" date="2007" name="Nature">
        <title>Evolution of genes and genomes on the Drosophila phylogeny.</title>
        <authorList>
            <consortium name="Drosophila 12 Genomes Consortium"/>
            <person name="Clark A.G."/>
            <person name="Eisen M.B."/>
            <person name="Smith D.R."/>
            <person name="Bergman C.M."/>
            <person name="Oliver B."/>
            <person name="Markow T.A."/>
            <person name="Kaufman T.C."/>
            <person name="Kellis M."/>
            <person name="Gelbart W."/>
            <person name="Iyer V.N."/>
            <person name="Pollard D.A."/>
            <person name="Sackton T.B."/>
            <person name="Larracuente A.M."/>
            <person name="Singh N.D."/>
            <person name="Abad J.P."/>
            <person name="Abt D.N."/>
            <person name="Adryan B."/>
            <person name="Aguade M."/>
            <person name="Akashi H."/>
            <person name="Anderson W.W."/>
            <person name="Aquadro C.F."/>
            <person name="Ardell D.H."/>
            <person name="Arguello R."/>
            <person name="Artieri C.G."/>
            <person name="Barbash D.A."/>
            <person name="Barker D."/>
            <person name="Barsanti P."/>
            <person name="Batterham P."/>
            <person name="Batzoglou S."/>
            <person name="Begun D."/>
            <person name="Bhutkar A."/>
            <person name="Blanco E."/>
            <person name="Bosak S.A."/>
            <person name="Bradley R.K."/>
            <person name="Brand A.D."/>
            <person name="Brent M.R."/>
            <person name="Brooks A.N."/>
            <person name="Brown R.H."/>
            <person name="Butlin R.K."/>
            <person name="Caggese C."/>
            <person name="Calvi B.R."/>
            <person name="Bernardo de Carvalho A."/>
            <person name="Caspi A."/>
            <person name="Castrezana S."/>
            <person name="Celniker S.E."/>
            <person name="Chang J.L."/>
            <person name="Chapple C."/>
            <person name="Chatterji S."/>
            <person name="Chinwalla A."/>
            <person name="Civetta A."/>
            <person name="Clifton S.W."/>
            <person name="Comeron J.M."/>
            <person name="Costello J.C."/>
            <person name="Coyne J.A."/>
            <person name="Daub J."/>
            <person name="David R.G."/>
            <person name="Delcher A.L."/>
            <person name="Delehaunty K."/>
            <person name="Do C.B."/>
            <person name="Ebling H."/>
            <person name="Edwards K."/>
            <person name="Eickbush T."/>
            <person name="Evans J.D."/>
            <person name="Filipski A."/>
            <person name="Findeiss S."/>
            <person name="Freyhult E."/>
            <person name="Fulton L."/>
            <person name="Fulton R."/>
            <person name="Garcia A.C."/>
            <person name="Gardiner A."/>
            <person name="Garfield D.A."/>
            <person name="Garvin B.E."/>
            <person name="Gibson G."/>
            <person name="Gilbert D."/>
            <person name="Gnerre S."/>
            <person name="Godfrey J."/>
            <person name="Good R."/>
            <person name="Gotea V."/>
            <person name="Gravely B."/>
            <person name="Greenberg A.J."/>
            <person name="Griffiths-Jones S."/>
            <person name="Gross S."/>
            <person name="Guigo R."/>
            <person name="Gustafson E.A."/>
            <person name="Haerty W."/>
            <person name="Hahn M.W."/>
            <person name="Halligan D.L."/>
            <person name="Halpern A.L."/>
            <person name="Halter G.M."/>
            <person name="Han M.V."/>
            <person name="Heger A."/>
            <person name="Hillier L."/>
            <person name="Hinrichs A.S."/>
            <person name="Holmes I."/>
            <person name="Hoskins R.A."/>
            <person name="Hubisz M.J."/>
            <person name="Hultmark D."/>
            <person name="Huntley M.A."/>
            <person name="Jaffe D.B."/>
            <person name="Jagadeeshan S."/>
            <person name="Jeck W.R."/>
            <person name="Johnson J."/>
            <person name="Jones C.D."/>
            <person name="Jordan W.C."/>
            <person name="Karpen G.H."/>
            <person name="Kataoka E."/>
            <person name="Keightley P.D."/>
            <person name="Kheradpour P."/>
            <person name="Kirkness E.F."/>
            <person name="Koerich L.B."/>
            <person name="Kristiansen K."/>
            <person name="Kudrna D."/>
            <person name="Kulathinal R.J."/>
            <person name="Kumar S."/>
            <person name="Kwok R."/>
            <person name="Lander E."/>
            <person name="Langley C.H."/>
            <person name="Lapoint R."/>
            <person name="Lazzaro B.P."/>
            <person name="Lee S.J."/>
            <person name="Levesque L."/>
            <person name="Li R."/>
            <person name="Lin C.F."/>
            <person name="Lin M.F."/>
            <person name="Lindblad-Toh K."/>
            <person name="Llopart A."/>
            <person name="Long M."/>
            <person name="Low L."/>
            <person name="Lozovsky E."/>
            <person name="Lu J."/>
            <person name="Luo M."/>
            <person name="Machado C.A."/>
            <person name="Makalowski W."/>
            <person name="Marzo M."/>
            <person name="Matsuda M."/>
            <person name="Matzkin L."/>
            <person name="McAllister B."/>
            <person name="McBride C.S."/>
            <person name="McKernan B."/>
            <person name="McKernan K."/>
            <person name="Mendez-Lago M."/>
            <person name="Minx P."/>
            <person name="Mollenhauer M.U."/>
            <person name="Montooth K."/>
            <person name="Mount S.M."/>
            <person name="Mu X."/>
            <person name="Myers E."/>
            <person name="Negre B."/>
            <person name="Newfeld S."/>
            <person name="Nielsen R."/>
            <person name="Noor M.A."/>
            <person name="O'Grady P."/>
            <person name="Pachter L."/>
            <person name="Papaceit M."/>
            <person name="Parisi M.J."/>
            <person name="Parisi M."/>
            <person name="Parts L."/>
            <person name="Pedersen J.S."/>
            <person name="Pesole G."/>
            <person name="Phillippy A.M."/>
            <person name="Ponting C.P."/>
            <person name="Pop M."/>
            <person name="Porcelli D."/>
            <person name="Powell J.R."/>
            <person name="Prohaska S."/>
            <person name="Pruitt K."/>
            <person name="Puig M."/>
            <person name="Quesneville H."/>
            <person name="Ram K.R."/>
            <person name="Rand D."/>
            <person name="Rasmussen M.D."/>
            <person name="Reed L.K."/>
            <person name="Reenan R."/>
            <person name="Reily A."/>
            <person name="Remington K.A."/>
            <person name="Rieger T.T."/>
            <person name="Ritchie M.G."/>
            <person name="Robin C."/>
            <person name="Rogers Y.H."/>
            <person name="Rohde C."/>
            <person name="Rozas J."/>
            <person name="Rubenfield M.J."/>
            <person name="Ruiz A."/>
            <person name="Russo S."/>
            <person name="Salzberg S.L."/>
            <person name="Sanchez-Gracia A."/>
            <person name="Saranga D.J."/>
            <person name="Sato H."/>
            <person name="Schaeffer S.W."/>
            <person name="Schatz M.C."/>
            <person name="Schlenke T."/>
            <person name="Schwartz R."/>
            <person name="Segarra C."/>
            <person name="Singh R.S."/>
            <person name="Sirot L."/>
            <person name="Sirota M."/>
            <person name="Sisneros N.B."/>
            <person name="Smith C.D."/>
            <person name="Smith T.F."/>
            <person name="Spieth J."/>
            <person name="Stage D.E."/>
            <person name="Stark A."/>
            <person name="Stephan W."/>
            <person name="Strausberg R.L."/>
            <person name="Strempel S."/>
            <person name="Sturgill D."/>
            <person name="Sutton G."/>
            <person name="Sutton G.G."/>
            <person name="Tao W."/>
            <person name="Teichmann S."/>
            <person name="Tobari Y.N."/>
            <person name="Tomimura Y."/>
            <person name="Tsolas J.M."/>
            <person name="Valente V.L."/>
            <person name="Venter E."/>
            <person name="Venter J.C."/>
            <person name="Vicario S."/>
            <person name="Vieira F.G."/>
            <person name="Vilella A.J."/>
            <person name="Villasante A."/>
            <person name="Walenz B."/>
            <person name="Wang J."/>
            <person name="Wasserman M."/>
            <person name="Watts T."/>
            <person name="Wilson D."/>
            <person name="Wilson R.K."/>
            <person name="Wing R.A."/>
            <person name="Wolfner M.F."/>
            <person name="Wong A."/>
            <person name="Wong G.K."/>
            <person name="Wu C.I."/>
            <person name="Wu G."/>
            <person name="Yamamoto D."/>
            <person name="Yang H.P."/>
            <person name="Yang S.P."/>
            <person name="Yorke J.A."/>
            <person name="Yoshida K."/>
            <person name="Zdobnov E."/>
            <person name="Zhang P."/>
            <person name="Zhang Y."/>
            <person name="Zimin A.V."/>
            <person name="Baldwin J."/>
            <person name="Abdouelleil A."/>
            <person name="Abdulkadir J."/>
            <person name="Abebe A."/>
            <person name="Abera B."/>
            <person name="Abreu J."/>
            <person name="Acer S.C."/>
            <person name="Aftuck L."/>
            <person name="Alexander A."/>
            <person name="An P."/>
            <person name="Anderson E."/>
            <person name="Anderson S."/>
            <person name="Arachi H."/>
            <person name="Azer M."/>
            <person name="Bachantsang P."/>
            <person name="Barry A."/>
            <person name="Bayul T."/>
            <person name="Berlin A."/>
            <person name="Bessette D."/>
            <person name="Bloom T."/>
            <person name="Blye J."/>
            <person name="Boguslavskiy L."/>
            <person name="Bonnet C."/>
            <person name="Boukhgalter B."/>
            <person name="Bourzgui I."/>
            <person name="Brown A."/>
            <person name="Cahill P."/>
            <person name="Channer S."/>
            <person name="Cheshatsang Y."/>
            <person name="Chuda L."/>
            <person name="Citroen M."/>
            <person name="Collymore A."/>
            <person name="Cooke P."/>
            <person name="Costello M."/>
            <person name="D'Aco K."/>
            <person name="Daza R."/>
            <person name="De Haan G."/>
            <person name="DeGray S."/>
            <person name="DeMaso C."/>
            <person name="Dhargay N."/>
            <person name="Dooley K."/>
            <person name="Dooley E."/>
            <person name="Doricent M."/>
            <person name="Dorje P."/>
            <person name="Dorjee K."/>
            <person name="Dupes A."/>
            <person name="Elong R."/>
            <person name="Falk J."/>
            <person name="Farina A."/>
            <person name="Faro S."/>
            <person name="Ferguson D."/>
            <person name="Fisher S."/>
            <person name="Foley C.D."/>
            <person name="Franke A."/>
            <person name="Friedrich D."/>
            <person name="Gadbois L."/>
            <person name="Gearin G."/>
            <person name="Gearin C.R."/>
            <person name="Giannoukos G."/>
            <person name="Goode T."/>
            <person name="Graham J."/>
            <person name="Grandbois E."/>
            <person name="Grewal S."/>
            <person name="Gyaltsen K."/>
            <person name="Hafez N."/>
            <person name="Hagos B."/>
            <person name="Hall J."/>
            <person name="Henson C."/>
            <person name="Hollinger A."/>
            <person name="Honan T."/>
            <person name="Huard M.D."/>
            <person name="Hughes L."/>
            <person name="Hurhula B."/>
            <person name="Husby M.E."/>
            <person name="Kamat A."/>
            <person name="Kanga B."/>
            <person name="Kashin S."/>
            <person name="Khazanovich D."/>
            <person name="Kisner P."/>
            <person name="Lance K."/>
            <person name="Lara M."/>
            <person name="Lee W."/>
            <person name="Lennon N."/>
            <person name="Letendre F."/>
            <person name="LeVine R."/>
            <person name="Lipovsky A."/>
            <person name="Liu X."/>
            <person name="Liu J."/>
            <person name="Liu S."/>
            <person name="Lokyitsang T."/>
            <person name="Lokyitsang Y."/>
            <person name="Lubonja R."/>
            <person name="Lui A."/>
            <person name="MacDonald P."/>
            <person name="Magnisalis V."/>
            <person name="Maru K."/>
            <person name="Matthews C."/>
            <person name="McCusker W."/>
            <person name="McDonough S."/>
            <person name="Mehta T."/>
            <person name="Meldrim J."/>
            <person name="Meneus L."/>
            <person name="Mihai O."/>
            <person name="Mihalev A."/>
            <person name="Mihova T."/>
            <person name="Mittelman R."/>
            <person name="Mlenga V."/>
            <person name="Montmayeur A."/>
            <person name="Mulrain L."/>
            <person name="Navidi A."/>
            <person name="Naylor J."/>
            <person name="Negash T."/>
            <person name="Nguyen T."/>
            <person name="Nguyen N."/>
            <person name="Nicol R."/>
            <person name="Norbu C."/>
            <person name="Norbu N."/>
            <person name="Novod N."/>
            <person name="O'Neill B."/>
            <person name="Osman S."/>
            <person name="Markiewicz E."/>
            <person name="Oyono O.L."/>
            <person name="Patti C."/>
            <person name="Phunkhang P."/>
            <person name="Pierre F."/>
            <person name="Priest M."/>
            <person name="Raghuraman S."/>
            <person name="Rege F."/>
            <person name="Reyes R."/>
            <person name="Rise C."/>
            <person name="Rogov P."/>
            <person name="Ross K."/>
            <person name="Ryan E."/>
            <person name="Settipalli S."/>
            <person name="Shea T."/>
            <person name="Sherpa N."/>
            <person name="Shi L."/>
            <person name="Shih D."/>
            <person name="Sparrow T."/>
            <person name="Spaulding J."/>
            <person name="Stalker J."/>
            <person name="Stange-Thomann N."/>
            <person name="Stavropoulos S."/>
            <person name="Stone C."/>
            <person name="Strader C."/>
            <person name="Tesfaye S."/>
            <person name="Thomson T."/>
            <person name="Thoulutsang Y."/>
            <person name="Thoulutsang D."/>
            <person name="Topham K."/>
            <person name="Topping I."/>
            <person name="Tsamla T."/>
            <person name="Vassiliev H."/>
            <person name="Vo A."/>
            <person name="Wangchuk T."/>
            <person name="Wangdi T."/>
            <person name="Weiand M."/>
            <person name="Wilkinson J."/>
            <person name="Wilson A."/>
            <person name="Yadav S."/>
            <person name="Young G."/>
            <person name="Yu Q."/>
            <person name="Zembek L."/>
            <person name="Zhong D."/>
            <person name="Zimmer A."/>
            <person name="Zwirko Z."/>
            <person name="Jaffe D.B."/>
            <person name="Alvarez P."/>
            <person name="Brockman W."/>
            <person name="Butler J."/>
            <person name="Chin C."/>
            <person name="Gnerre S."/>
            <person name="Grabherr M."/>
            <person name="Kleber M."/>
            <person name="Mauceli E."/>
            <person name="MacCallum I."/>
        </authorList>
    </citation>
    <scope>NUCLEOTIDE SEQUENCE [LARGE SCALE GENOMIC DNA]</scope>
    <source>
        <strain evidence="6">MSH-3 / Tucson 14011-0111.49</strain>
    </source>
</reference>
<organism evidence="6">
    <name type="scientific">Drosophila persimilis</name>
    <name type="common">Fruit fly</name>
    <dbReference type="NCBI Taxonomy" id="7234"/>
    <lineage>
        <taxon>Eukaryota</taxon>
        <taxon>Metazoa</taxon>
        <taxon>Ecdysozoa</taxon>
        <taxon>Arthropoda</taxon>
        <taxon>Hexapoda</taxon>
        <taxon>Insecta</taxon>
        <taxon>Pterygota</taxon>
        <taxon>Neoptera</taxon>
        <taxon>Endopterygota</taxon>
        <taxon>Diptera</taxon>
        <taxon>Brachycera</taxon>
        <taxon>Muscomorpha</taxon>
        <taxon>Ephydroidea</taxon>
        <taxon>Drosophilidae</taxon>
        <taxon>Drosophila</taxon>
        <taxon>Sophophora</taxon>
    </lineage>
</organism>
<gene>
    <name evidence="5" type="primary">Dper\GL12154</name>
    <name evidence="5" type="ORF">Dper_GL12154</name>
</gene>
<comment type="similarity">
    <text evidence="1">Belongs to the arrestin family.</text>
</comment>
<dbReference type="InterPro" id="IPR050357">
    <property type="entry name" value="Arrestin_domain-protein"/>
</dbReference>
<dbReference type="HOGENOM" id="CLU_039221_0_1_1"/>
<accession>B4GMW0</accession>
<dbReference type="KEGG" id="dpe:6594438"/>
<feature type="compositionally biased region" description="Basic and acidic residues" evidence="3">
    <location>
        <begin position="372"/>
        <end position="381"/>
    </location>
</feature>
<dbReference type="PANTHER" id="PTHR11188">
    <property type="entry name" value="ARRESTIN DOMAIN CONTAINING PROTEIN"/>
    <property type="match status" value="1"/>
</dbReference>
<proteinExistence type="inferred from homology"/>
<feature type="compositionally biased region" description="Basic and acidic residues" evidence="3">
    <location>
        <begin position="408"/>
        <end position="435"/>
    </location>
</feature>
<dbReference type="PANTHER" id="PTHR11188:SF167">
    <property type="entry name" value="ARRESTIN C-TERMINAL-LIKE DOMAIN-CONTAINING PROTEIN-RELATED"/>
    <property type="match status" value="1"/>
</dbReference>
<dbReference type="SUPFAM" id="SSF81296">
    <property type="entry name" value="E set domains"/>
    <property type="match status" value="2"/>
</dbReference>
<evidence type="ECO:0000256" key="3">
    <source>
        <dbReference type="SAM" id="MobiDB-lite"/>
    </source>
</evidence>
<dbReference type="OMA" id="HGVYYAG"/>
<keyword evidence="6" id="KW-1185">Reference proteome</keyword>
<feature type="region of interest" description="Disordered" evidence="3">
    <location>
        <begin position="342"/>
        <end position="435"/>
    </location>
</feature>
<dbReference type="InterPro" id="IPR011021">
    <property type="entry name" value="Arrestin-like_N"/>
</dbReference>